<accession>A0A1C4F7I1</accession>
<dbReference type="Proteomes" id="UP000242818">
    <property type="component" value="Unassembled WGS sequence"/>
</dbReference>
<reference evidence="1 2" key="1">
    <citation type="submission" date="2016-08" db="EMBL/GenBank/DDBJ databases">
        <authorList>
            <person name="Seilhamer J.J."/>
        </authorList>
    </citation>
    <scope>NUCLEOTIDE SEQUENCE [LARGE SCALE GENOMIC DNA]</scope>
    <source>
        <strain evidence="1 2">A37T2</strain>
    </source>
</reference>
<dbReference type="AlphaFoldDB" id="A0A1C4F7I1"/>
<name>A0A1C4F7I1_9BACT</name>
<sequence>MYILITICARGGSKGIPGKNIRVLAGKKLIGYTIETAQSFAAGKDCVIALSSDANEIIEAAAEYGLHTDYKRPVDLATDSIGKIPVILDVLRYEEASRGKKFDYIIDMDVTSPFRTHVDVSVAFRMLESDPEAINIFSVSPAKRNPYFNMVEQNEDGYFGLAKKGDFVTRQSAPRVYDMNASFYIYKRAFFDGPCTTAITDKSLVYEIPHTCFDLDEPVDFDFMEYLLLNGKLSFML</sequence>
<dbReference type="STRING" id="1335309.GA0116948_11286"/>
<keyword evidence="1" id="KW-0548">Nucleotidyltransferase</keyword>
<evidence type="ECO:0000313" key="2">
    <source>
        <dbReference type="Proteomes" id="UP000242818"/>
    </source>
</evidence>
<dbReference type="Gene3D" id="3.90.550.10">
    <property type="entry name" value="Spore Coat Polysaccharide Biosynthesis Protein SpsA, Chain A"/>
    <property type="match status" value="1"/>
</dbReference>
<dbReference type="RefSeq" id="WP_089713945.1">
    <property type="nucleotide sequence ID" value="NZ_FMAR01000012.1"/>
</dbReference>
<proteinExistence type="predicted"/>
<dbReference type="PANTHER" id="PTHR21485">
    <property type="entry name" value="HAD SUPERFAMILY MEMBERS CMAS AND KDSC"/>
    <property type="match status" value="1"/>
</dbReference>
<dbReference type="SUPFAM" id="SSF53448">
    <property type="entry name" value="Nucleotide-diphospho-sugar transferases"/>
    <property type="match status" value="1"/>
</dbReference>
<dbReference type="InterPro" id="IPR029044">
    <property type="entry name" value="Nucleotide-diphossugar_trans"/>
</dbReference>
<dbReference type="OrthoDB" id="9805604at2"/>
<organism evidence="1 2">
    <name type="scientific">Chitinophaga costaii</name>
    <dbReference type="NCBI Taxonomy" id="1335309"/>
    <lineage>
        <taxon>Bacteria</taxon>
        <taxon>Pseudomonadati</taxon>
        <taxon>Bacteroidota</taxon>
        <taxon>Chitinophagia</taxon>
        <taxon>Chitinophagales</taxon>
        <taxon>Chitinophagaceae</taxon>
        <taxon>Chitinophaga</taxon>
    </lineage>
</organism>
<dbReference type="CDD" id="cd02513">
    <property type="entry name" value="CMP-NeuAc_Synthase"/>
    <property type="match status" value="1"/>
</dbReference>
<evidence type="ECO:0000313" key="1">
    <source>
        <dbReference type="EMBL" id="SCC51977.1"/>
    </source>
</evidence>
<dbReference type="Pfam" id="PF02348">
    <property type="entry name" value="CTP_transf_3"/>
    <property type="match status" value="1"/>
</dbReference>
<keyword evidence="1" id="KW-0808">Transferase</keyword>
<dbReference type="PANTHER" id="PTHR21485:SF6">
    <property type="entry name" value="N-ACYLNEURAMINATE CYTIDYLYLTRANSFERASE-RELATED"/>
    <property type="match status" value="1"/>
</dbReference>
<protein>
    <submittedName>
        <fullName evidence="1">N-acylneuraminate cytidylyltransferase/CMP-N,N'-diacetyllegionaminic acid synthase</fullName>
    </submittedName>
</protein>
<dbReference type="GO" id="GO:0008781">
    <property type="term" value="F:N-acylneuraminate cytidylyltransferase activity"/>
    <property type="evidence" value="ECO:0007669"/>
    <property type="project" value="TreeGrafter"/>
</dbReference>
<dbReference type="InterPro" id="IPR003329">
    <property type="entry name" value="Cytidylyl_trans"/>
</dbReference>
<dbReference type="InterPro" id="IPR050793">
    <property type="entry name" value="CMP-NeuNAc_synthase"/>
</dbReference>
<gene>
    <name evidence="1" type="ORF">GA0116948_11286</name>
</gene>
<keyword evidence="2" id="KW-1185">Reference proteome</keyword>
<dbReference type="EMBL" id="FMAR01000012">
    <property type="protein sequence ID" value="SCC51977.1"/>
    <property type="molecule type" value="Genomic_DNA"/>
</dbReference>